<proteinExistence type="predicted"/>
<organism evidence="2 3">
    <name type="scientific">Alkalibacterium subtropicum</name>
    <dbReference type="NCBI Taxonomy" id="753702"/>
    <lineage>
        <taxon>Bacteria</taxon>
        <taxon>Bacillati</taxon>
        <taxon>Bacillota</taxon>
        <taxon>Bacilli</taxon>
        <taxon>Lactobacillales</taxon>
        <taxon>Carnobacteriaceae</taxon>
        <taxon>Alkalibacterium</taxon>
    </lineage>
</organism>
<accession>A0A1I1HJY6</accession>
<feature type="transmembrane region" description="Helical" evidence="1">
    <location>
        <begin position="136"/>
        <end position="155"/>
    </location>
</feature>
<dbReference type="RefSeq" id="WP_143079461.1">
    <property type="nucleotide sequence ID" value="NZ_FOLT01000004.1"/>
</dbReference>
<dbReference type="Pfam" id="PF22765">
    <property type="entry name" value="DUF7010"/>
    <property type="match status" value="1"/>
</dbReference>
<evidence type="ECO:0008006" key="4">
    <source>
        <dbReference type="Google" id="ProtNLM"/>
    </source>
</evidence>
<feature type="transmembrane region" description="Helical" evidence="1">
    <location>
        <begin position="20"/>
        <end position="42"/>
    </location>
</feature>
<feature type="transmembrane region" description="Helical" evidence="1">
    <location>
        <begin position="161"/>
        <end position="181"/>
    </location>
</feature>
<keyword evidence="1" id="KW-0472">Membrane</keyword>
<evidence type="ECO:0000313" key="3">
    <source>
        <dbReference type="Proteomes" id="UP000199612"/>
    </source>
</evidence>
<dbReference type="Proteomes" id="UP000199612">
    <property type="component" value="Unassembled WGS sequence"/>
</dbReference>
<keyword evidence="3" id="KW-1185">Reference proteome</keyword>
<dbReference type="InterPro" id="IPR053824">
    <property type="entry name" value="DUF7010"/>
</dbReference>
<dbReference type="OrthoDB" id="5114860at2"/>
<gene>
    <name evidence="2" type="ORF">SAMN04488102_10487</name>
</gene>
<reference evidence="3" key="1">
    <citation type="submission" date="2016-10" db="EMBL/GenBank/DDBJ databases">
        <authorList>
            <person name="Varghese N."/>
            <person name="Submissions S."/>
        </authorList>
    </citation>
    <scope>NUCLEOTIDE SEQUENCE [LARGE SCALE GENOMIC DNA]</scope>
    <source>
        <strain evidence="3">DSM 23664</strain>
    </source>
</reference>
<protein>
    <recommendedName>
        <fullName evidence="4">DUF308 domain-containing protein</fullName>
    </recommendedName>
</protein>
<dbReference type="STRING" id="753702.SAMN04488102_10487"/>
<feature type="transmembrane region" description="Helical" evidence="1">
    <location>
        <begin position="112"/>
        <end position="129"/>
    </location>
</feature>
<evidence type="ECO:0000313" key="2">
    <source>
        <dbReference type="EMBL" id="SFC23892.1"/>
    </source>
</evidence>
<keyword evidence="1" id="KW-0812">Transmembrane</keyword>
<dbReference type="EMBL" id="FOLT01000004">
    <property type="protein sequence ID" value="SFC23892.1"/>
    <property type="molecule type" value="Genomic_DNA"/>
</dbReference>
<dbReference type="AlphaFoldDB" id="A0A1I1HJY6"/>
<evidence type="ECO:0000256" key="1">
    <source>
        <dbReference type="SAM" id="Phobius"/>
    </source>
</evidence>
<name>A0A1I1HJY6_9LACT</name>
<sequence>MTKKKECLTLSEAQTEMRSAFLGGFAGQLVSGLIWLTASWFSVYRSPVHGMIVLFFGSMFIFPLTQLTLRILGRRAKVSDENRLWALGSQIAFIVPIDFLLVGAVILERQLWFFPAVMIIVGAHYLPFMTLYGMKLYGFLGILLILGGVTLALFGPALFSLGGWLTGGLLILFAFIGRFIVIKEEAKSRFDERVGY</sequence>
<feature type="transmembrane region" description="Helical" evidence="1">
    <location>
        <begin position="48"/>
        <end position="72"/>
    </location>
</feature>
<feature type="transmembrane region" description="Helical" evidence="1">
    <location>
        <begin position="84"/>
        <end position="106"/>
    </location>
</feature>
<keyword evidence="1" id="KW-1133">Transmembrane helix</keyword>